<protein>
    <submittedName>
        <fullName evidence="2">Uncharacterized protein</fullName>
    </submittedName>
</protein>
<feature type="signal peptide" evidence="1">
    <location>
        <begin position="1"/>
        <end position="19"/>
    </location>
</feature>
<keyword evidence="1" id="KW-0732">Signal</keyword>
<evidence type="ECO:0000313" key="2">
    <source>
        <dbReference type="EMBL" id="KAE9399476.1"/>
    </source>
</evidence>
<reference evidence="2" key="1">
    <citation type="journal article" date="2019" name="Environ. Microbiol.">
        <title>Fungal ecological strategies reflected in gene transcription - a case study of two litter decomposers.</title>
        <authorList>
            <person name="Barbi F."/>
            <person name="Kohler A."/>
            <person name="Barry K."/>
            <person name="Baskaran P."/>
            <person name="Daum C."/>
            <person name="Fauchery L."/>
            <person name="Ihrmark K."/>
            <person name="Kuo A."/>
            <person name="LaButti K."/>
            <person name="Lipzen A."/>
            <person name="Morin E."/>
            <person name="Grigoriev I.V."/>
            <person name="Henrissat B."/>
            <person name="Lindahl B."/>
            <person name="Martin F."/>
        </authorList>
    </citation>
    <scope>NUCLEOTIDE SEQUENCE</scope>
    <source>
        <strain evidence="2">JB14</strain>
    </source>
</reference>
<organism evidence="2 3">
    <name type="scientific">Gymnopus androsaceus JB14</name>
    <dbReference type="NCBI Taxonomy" id="1447944"/>
    <lineage>
        <taxon>Eukaryota</taxon>
        <taxon>Fungi</taxon>
        <taxon>Dikarya</taxon>
        <taxon>Basidiomycota</taxon>
        <taxon>Agaricomycotina</taxon>
        <taxon>Agaricomycetes</taxon>
        <taxon>Agaricomycetidae</taxon>
        <taxon>Agaricales</taxon>
        <taxon>Marasmiineae</taxon>
        <taxon>Omphalotaceae</taxon>
        <taxon>Gymnopus</taxon>
    </lineage>
</organism>
<evidence type="ECO:0000256" key="1">
    <source>
        <dbReference type="SAM" id="SignalP"/>
    </source>
</evidence>
<evidence type="ECO:0000313" key="3">
    <source>
        <dbReference type="Proteomes" id="UP000799118"/>
    </source>
</evidence>
<proteinExistence type="predicted"/>
<accession>A0A6A4HN23</accession>
<name>A0A6A4HN23_9AGAR</name>
<gene>
    <name evidence="2" type="ORF">BT96DRAFT_920123</name>
</gene>
<sequence>MLQCHFLLLLLLLRDQIQLLRMQSRIPVPESQKHILSLVIPCKNANSTVGRVRENVLAVEGGELGLEGVDACMGIRVGVGMRWIRVGMIIGRIRSRCRKRKVTSLVCIARATDPSFLSSSAIAIASRWSSVRIDWCVKLVVVVVKKEKNSKLCGNNLILWLFSHGAYRLSSPYSIHSQDPMKQASCVHRMRSSQRGIKEYTSVIP</sequence>
<dbReference type="Proteomes" id="UP000799118">
    <property type="component" value="Unassembled WGS sequence"/>
</dbReference>
<keyword evidence="3" id="KW-1185">Reference proteome</keyword>
<feature type="chain" id="PRO_5025632062" evidence="1">
    <location>
        <begin position="20"/>
        <end position="205"/>
    </location>
</feature>
<dbReference type="EMBL" id="ML769469">
    <property type="protein sequence ID" value="KAE9399476.1"/>
    <property type="molecule type" value="Genomic_DNA"/>
</dbReference>
<dbReference type="AlphaFoldDB" id="A0A6A4HN23"/>